<comment type="similarity">
    <text evidence="1">Belongs to the class IV-like SAM-binding methyltransferase superfamily.</text>
</comment>
<reference evidence="3 4" key="1">
    <citation type="journal article" date="2024" name="BMC Genomics">
        <title>Genome assembly of redclaw crayfish (Cherax quadricarinatus) provides insights into its immune adaptation and hypoxia tolerance.</title>
        <authorList>
            <person name="Liu Z."/>
            <person name="Zheng J."/>
            <person name="Li H."/>
            <person name="Fang K."/>
            <person name="Wang S."/>
            <person name="He J."/>
            <person name="Zhou D."/>
            <person name="Weng S."/>
            <person name="Chi M."/>
            <person name="Gu Z."/>
            <person name="He J."/>
            <person name="Li F."/>
            <person name="Wang M."/>
        </authorList>
    </citation>
    <scope>NUCLEOTIDE SEQUENCE [LARGE SCALE GENOMIC DNA]</scope>
    <source>
        <strain evidence="3">ZL_2023a</strain>
    </source>
</reference>
<comment type="caution">
    <text evidence="3">The sequence shown here is derived from an EMBL/GenBank/DDBJ whole genome shotgun (WGS) entry which is preliminary data.</text>
</comment>
<dbReference type="EMBL" id="JARKIK010000031">
    <property type="protein sequence ID" value="KAK8741115.1"/>
    <property type="molecule type" value="Genomic_DNA"/>
</dbReference>
<dbReference type="CDD" id="cd18086">
    <property type="entry name" value="HsC9orf114-like"/>
    <property type="match status" value="1"/>
</dbReference>
<proteinExistence type="inferred from homology"/>
<dbReference type="InterPro" id="IPR029028">
    <property type="entry name" value="Alpha/beta_knot_MTases"/>
</dbReference>
<evidence type="ECO:0000256" key="2">
    <source>
        <dbReference type="SAM" id="MobiDB-lite"/>
    </source>
</evidence>
<evidence type="ECO:0000313" key="4">
    <source>
        <dbReference type="Proteomes" id="UP001445076"/>
    </source>
</evidence>
<dbReference type="InterPro" id="IPR029026">
    <property type="entry name" value="tRNA_m1G_MTases_N"/>
</dbReference>
<sequence>MFADKTRSTNAYKKQKFSDNSEGYNESDFNKKRKHGDPSYARNKLNANWQKEDRHGFNQWNYNSQGNFRDKSTFKSKRQNQENFVDVPRPGKPRKYTISIAVPATILEDTCIKDELRTYVVGQIARAANIYSIDEIVVYNDRNCNKDCLEMMRMLLEYQECPQYLRKYLFQFHRYLRRVGVLNALNSPHHLLSNQWCEYREGVVLERDSKSTSYVDIGLGVDVSINQKLEPGLRVTLKLPPEARTLQKPCGVVVSADEPRLEAGYYWGYTVRVANSLSEVVAGSRFPDGYDLLIGTSDKGDDARKMEYPTFSHALIVFGGVEGLEAAIVSDDKLEASEPLHLFDYYNNTCPLQQSRTIRTEEAVLISLCILQDKLVPKGMQ</sequence>
<dbReference type="Gene3D" id="3.40.1280.10">
    <property type="match status" value="1"/>
</dbReference>
<evidence type="ECO:0000313" key="3">
    <source>
        <dbReference type="EMBL" id="KAK8741115.1"/>
    </source>
</evidence>
<dbReference type="SUPFAM" id="SSF50249">
    <property type="entry name" value="Nucleic acid-binding proteins"/>
    <property type="match status" value="1"/>
</dbReference>
<feature type="region of interest" description="Disordered" evidence="2">
    <location>
        <begin position="1"/>
        <end position="45"/>
    </location>
</feature>
<gene>
    <name evidence="3" type="ORF">OTU49_002500</name>
</gene>
<evidence type="ECO:0008006" key="5">
    <source>
        <dbReference type="Google" id="ProtNLM"/>
    </source>
</evidence>
<keyword evidence="4" id="KW-1185">Reference proteome</keyword>
<dbReference type="Proteomes" id="UP001445076">
    <property type="component" value="Unassembled WGS sequence"/>
</dbReference>
<dbReference type="InterPro" id="IPR003750">
    <property type="entry name" value="Put_MeTrfase-C9orf114-like"/>
</dbReference>
<dbReference type="SUPFAM" id="SSF75217">
    <property type="entry name" value="alpha/beta knot"/>
    <property type="match status" value="1"/>
</dbReference>
<protein>
    <recommendedName>
        <fullName evidence="5">RNA methyltransferase</fullName>
    </recommendedName>
</protein>
<dbReference type="PANTHER" id="PTHR12150">
    <property type="entry name" value="CLASS IV SAM-BINDING METHYLTRANSFERASE-RELATED"/>
    <property type="match status" value="1"/>
</dbReference>
<dbReference type="Gene3D" id="2.40.50.140">
    <property type="entry name" value="Nucleic acid-binding proteins"/>
    <property type="match status" value="1"/>
</dbReference>
<name>A0AAW0XN94_CHEQU</name>
<dbReference type="AlphaFoldDB" id="A0AAW0XN94"/>
<dbReference type="Pfam" id="PF02598">
    <property type="entry name" value="Methyltrn_RNA_3"/>
    <property type="match status" value="1"/>
</dbReference>
<accession>A0AAW0XN94</accession>
<organism evidence="3 4">
    <name type="scientific">Cherax quadricarinatus</name>
    <name type="common">Australian red claw crayfish</name>
    <dbReference type="NCBI Taxonomy" id="27406"/>
    <lineage>
        <taxon>Eukaryota</taxon>
        <taxon>Metazoa</taxon>
        <taxon>Ecdysozoa</taxon>
        <taxon>Arthropoda</taxon>
        <taxon>Crustacea</taxon>
        <taxon>Multicrustacea</taxon>
        <taxon>Malacostraca</taxon>
        <taxon>Eumalacostraca</taxon>
        <taxon>Eucarida</taxon>
        <taxon>Decapoda</taxon>
        <taxon>Pleocyemata</taxon>
        <taxon>Astacidea</taxon>
        <taxon>Parastacoidea</taxon>
        <taxon>Parastacidae</taxon>
        <taxon>Cherax</taxon>
    </lineage>
</organism>
<dbReference type="PANTHER" id="PTHR12150:SF13">
    <property type="entry name" value="METHYLTRANSFERASE C9ORF114-RELATED"/>
    <property type="match status" value="1"/>
</dbReference>
<evidence type="ECO:0000256" key="1">
    <source>
        <dbReference type="ARBA" id="ARBA00009841"/>
    </source>
</evidence>
<dbReference type="InterPro" id="IPR012340">
    <property type="entry name" value="NA-bd_OB-fold"/>
</dbReference>
<feature type="compositionally biased region" description="Polar residues" evidence="2">
    <location>
        <begin position="8"/>
        <end position="24"/>
    </location>
</feature>